<proteinExistence type="predicted"/>
<keyword evidence="1" id="KW-0812">Transmembrane</keyword>
<dbReference type="Proteomes" id="UP000030111">
    <property type="component" value="Unassembled WGS sequence"/>
</dbReference>
<feature type="transmembrane region" description="Helical" evidence="1">
    <location>
        <begin position="20"/>
        <end position="40"/>
    </location>
</feature>
<organism evidence="2 3">
    <name type="scientific">Flavobacterium subsaxonicum WB 4.1-42 = DSM 21790</name>
    <dbReference type="NCBI Taxonomy" id="1121898"/>
    <lineage>
        <taxon>Bacteria</taxon>
        <taxon>Pseudomonadati</taxon>
        <taxon>Bacteroidota</taxon>
        <taxon>Flavobacteriia</taxon>
        <taxon>Flavobacteriales</taxon>
        <taxon>Flavobacteriaceae</taxon>
        <taxon>Flavobacterium</taxon>
    </lineage>
</organism>
<dbReference type="AlphaFoldDB" id="A0A0A2MHK0"/>
<evidence type="ECO:0000256" key="1">
    <source>
        <dbReference type="SAM" id="Phobius"/>
    </source>
</evidence>
<dbReference type="EMBL" id="JRLY01000015">
    <property type="protein sequence ID" value="KGO91749.1"/>
    <property type="molecule type" value="Genomic_DNA"/>
</dbReference>
<accession>A0A0A2MHK0</accession>
<gene>
    <name evidence="2" type="ORF">Q766_16025</name>
</gene>
<keyword evidence="1" id="KW-1133">Transmembrane helix</keyword>
<evidence type="ECO:0000313" key="2">
    <source>
        <dbReference type="EMBL" id="KGO91749.1"/>
    </source>
</evidence>
<keyword evidence="1" id="KW-0472">Membrane</keyword>
<sequence length="99" mass="11334">MVVFNVVSSVTDIDGMRSLAALFAFILFFVEAFLLEAYVFQPFLKRLKGVKDNTSKSKMSPQLQNELHYADYLVWAARKGYAPEQKKVEVATFVDYNDI</sequence>
<evidence type="ECO:0000313" key="3">
    <source>
        <dbReference type="Proteomes" id="UP000030111"/>
    </source>
</evidence>
<keyword evidence="3" id="KW-1185">Reference proteome</keyword>
<name>A0A0A2MHK0_9FLAO</name>
<comment type="caution">
    <text evidence="2">The sequence shown here is derived from an EMBL/GenBank/DDBJ whole genome shotgun (WGS) entry which is preliminary data.</text>
</comment>
<protein>
    <submittedName>
        <fullName evidence="2">Uncharacterized protein</fullName>
    </submittedName>
</protein>
<dbReference type="OrthoDB" id="9801717at2"/>
<dbReference type="RefSeq" id="WP_026989781.1">
    <property type="nucleotide sequence ID" value="NZ_AUGP01000002.1"/>
</dbReference>
<dbReference type="STRING" id="1121898.GCA_000422725_03686"/>
<reference evidence="2 3" key="1">
    <citation type="submission" date="2013-09" db="EMBL/GenBank/DDBJ databases">
        <authorList>
            <person name="Zeng Z."/>
            <person name="Chen C."/>
        </authorList>
    </citation>
    <scope>NUCLEOTIDE SEQUENCE [LARGE SCALE GENOMIC DNA]</scope>
    <source>
        <strain evidence="2 3">WB 4.1-42</strain>
    </source>
</reference>